<evidence type="ECO:0008006" key="4">
    <source>
        <dbReference type="Google" id="ProtNLM"/>
    </source>
</evidence>
<keyword evidence="1" id="KW-0472">Membrane</keyword>
<dbReference type="Proteomes" id="UP000078512">
    <property type="component" value="Unassembled WGS sequence"/>
</dbReference>
<keyword evidence="3" id="KW-1185">Reference proteome</keyword>
<reference evidence="2 3" key="1">
    <citation type="submission" date="2016-05" db="EMBL/GenBank/DDBJ databases">
        <title>Genome sequencing reveals origins of a unique bacterial endosymbiosis in the earliest lineages of terrestrial Fungi.</title>
        <authorList>
            <consortium name="DOE Joint Genome Institute"/>
            <person name="Uehling J."/>
            <person name="Gryganskyi A."/>
            <person name="Hameed K."/>
            <person name="Tschaplinski T."/>
            <person name="Misztal P."/>
            <person name="Wu S."/>
            <person name="Desiro A."/>
            <person name="Vande Pol N."/>
            <person name="Du Z.-Y."/>
            <person name="Zienkiewicz A."/>
            <person name="Zienkiewicz K."/>
            <person name="Morin E."/>
            <person name="Tisserant E."/>
            <person name="Splivallo R."/>
            <person name="Hainaut M."/>
            <person name="Henrissat B."/>
            <person name="Ohm R."/>
            <person name="Kuo A."/>
            <person name="Yan J."/>
            <person name="Lipzen A."/>
            <person name="Nolan M."/>
            <person name="Labutti K."/>
            <person name="Barry K."/>
            <person name="Goldstein A."/>
            <person name="Labbe J."/>
            <person name="Schadt C."/>
            <person name="Tuskan G."/>
            <person name="Grigoriev I."/>
            <person name="Martin F."/>
            <person name="Vilgalys R."/>
            <person name="Bonito G."/>
        </authorList>
    </citation>
    <scope>NUCLEOTIDE SEQUENCE [LARGE SCALE GENOMIC DNA]</scope>
    <source>
        <strain evidence="2 3">AG-77</strain>
    </source>
</reference>
<name>A0A197JJZ5_9FUNG</name>
<sequence length="100" mass="11424">MALTMVCIDRALPWLLSLSTLPSILFFLSLTFRSSSVSLSSSASLLPLLYLFCTFVPLSFLSPLPPCFESLRRHPWQVILVRERIVKKKQNKKKAVKKDQ</sequence>
<evidence type="ECO:0000256" key="1">
    <source>
        <dbReference type="SAM" id="Phobius"/>
    </source>
</evidence>
<protein>
    <recommendedName>
        <fullName evidence="4">Transmembrane protein</fullName>
    </recommendedName>
</protein>
<keyword evidence="1" id="KW-0812">Transmembrane</keyword>
<evidence type="ECO:0000313" key="3">
    <source>
        <dbReference type="Proteomes" id="UP000078512"/>
    </source>
</evidence>
<feature type="transmembrane region" description="Helical" evidence="1">
    <location>
        <begin position="44"/>
        <end position="64"/>
    </location>
</feature>
<organism evidence="2 3">
    <name type="scientific">Linnemannia elongata AG-77</name>
    <dbReference type="NCBI Taxonomy" id="1314771"/>
    <lineage>
        <taxon>Eukaryota</taxon>
        <taxon>Fungi</taxon>
        <taxon>Fungi incertae sedis</taxon>
        <taxon>Mucoromycota</taxon>
        <taxon>Mortierellomycotina</taxon>
        <taxon>Mortierellomycetes</taxon>
        <taxon>Mortierellales</taxon>
        <taxon>Mortierellaceae</taxon>
        <taxon>Linnemannia</taxon>
    </lineage>
</organism>
<dbReference type="AlphaFoldDB" id="A0A197JJZ5"/>
<gene>
    <name evidence="2" type="ORF">K457DRAFT_802393</name>
</gene>
<keyword evidence="1" id="KW-1133">Transmembrane helix</keyword>
<evidence type="ECO:0000313" key="2">
    <source>
        <dbReference type="EMBL" id="OAQ24826.1"/>
    </source>
</evidence>
<dbReference type="EMBL" id="KV442087">
    <property type="protein sequence ID" value="OAQ24826.1"/>
    <property type="molecule type" value="Genomic_DNA"/>
</dbReference>
<feature type="transmembrane region" description="Helical" evidence="1">
    <location>
        <begin position="12"/>
        <end position="32"/>
    </location>
</feature>
<proteinExistence type="predicted"/>
<accession>A0A197JJZ5</accession>